<dbReference type="EMBL" id="JAWHQM010000035">
    <property type="protein sequence ID" value="KAK5633806.1"/>
    <property type="molecule type" value="Genomic_DNA"/>
</dbReference>
<gene>
    <name evidence="1" type="ORF">RRF57_009520</name>
</gene>
<organism evidence="1 2">
    <name type="scientific">Xylaria bambusicola</name>
    <dbReference type="NCBI Taxonomy" id="326684"/>
    <lineage>
        <taxon>Eukaryota</taxon>
        <taxon>Fungi</taxon>
        <taxon>Dikarya</taxon>
        <taxon>Ascomycota</taxon>
        <taxon>Pezizomycotina</taxon>
        <taxon>Sordariomycetes</taxon>
        <taxon>Xylariomycetidae</taxon>
        <taxon>Xylariales</taxon>
        <taxon>Xylariaceae</taxon>
        <taxon>Xylaria</taxon>
    </lineage>
</organism>
<name>A0AAN7UWY5_9PEZI</name>
<accession>A0AAN7UWY5</accession>
<reference evidence="1 2" key="1">
    <citation type="submission" date="2023-10" db="EMBL/GenBank/DDBJ databases">
        <title>Draft genome sequence of Xylaria bambusicola isolate GMP-LS, the root and basal stem rot pathogen of sugarcane in Indonesia.</title>
        <authorList>
            <person name="Selvaraj P."/>
            <person name="Muralishankar V."/>
            <person name="Muruganantham S."/>
            <person name="Sp S."/>
            <person name="Haryani S."/>
            <person name="Lau K.J.X."/>
            <person name="Naqvi N.I."/>
        </authorList>
    </citation>
    <scope>NUCLEOTIDE SEQUENCE [LARGE SCALE GENOMIC DNA]</scope>
    <source>
        <strain evidence="1">GMP-LS</strain>
    </source>
</reference>
<dbReference type="AlphaFoldDB" id="A0AAN7UWY5"/>
<evidence type="ECO:0000313" key="1">
    <source>
        <dbReference type="EMBL" id="KAK5633806.1"/>
    </source>
</evidence>
<proteinExistence type="predicted"/>
<keyword evidence="2" id="KW-1185">Reference proteome</keyword>
<sequence>MSQQPSHNPTFSTARSFCQAIYFYYICGCRTNPVFCCQPSVNSSTKAGNPCRHEQPVLVVAKLPRACGKLLGSSAACDAEDPGAKRFVREADTSERLELAVSDGLKQDMVRDALPEKVEGTFTIDEVVSKSRRREKFKSFLSATATPFIPRLGVPKGNVVTPEISKIAENESCETARDIPGDNTVVSENEVTLAIGEEEETKCSDFANELNANEANQSTEVGDYHDNQDDSDQFYEIELSPPDTVTTVANESCDERISKIDDTTLNESIGLEPRRSYEELTTFWAIDNSKEKPKPSRTCYWAVATLFSNLIR</sequence>
<evidence type="ECO:0000313" key="2">
    <source>
        <dbReference type="Proteomes" id="UP001305414"/>
    </source>
</evidence>
<comment type="caution">
    <text evidence="1">The sequence shown here is derived from an EMBL/GenBank/DDBJ whole genome shotgun (WGS) entry which is preliminary data.</text>
</comment>
<protein>
    <submittedName>
        <fullName evidence="1">Uncharacterized protein</fullName>
    </submittedName>
</protein>
<dbReference type="Proteomes" id="UP001305414">
    <property type="component" value="Unassembled WGS sequence"/>
</dbReference>